<dbReference type="EC" id="1.1.1.47" evidence="4"/>
<dbReference type="PROSITE" id="PS51257">
    <property type="entry name" value="PROKAR_LIPOPROTEIN"/>
    <property type="match status" value="1"/>
</dbReference>
<dbReference type="RefSeq" id="WP_043749535.1">
    <property type="nucleotide sequence ID" value="NZ_AQQX01000004.1"/>
</dbReference>
<comment type="similarity">
    <text evidence="1">Belongs to the short-chain dehydrogenases/reductases (SDR) family.</text>
</comment>
<sequence length="248" mass="25457">MNRTLLITGASSGIGAACAIRGAASGTHLLLHYGANREGVEEVADTARIAGAEVTLIQADVGKSDDITRLGRESAEASDPSLPLHLINNAGVVDQTATIADMTPDRLHRMFGINTIGAILVAREAVALMRRGQGGGGIVNVSSTAARKGMGGQYIDYAASKGAIDTFTIGLADELAPEGIRVNGVRPGLIETDIHAKGGEPDRLSKIGGTPPLGRPGTAQEVADAILWLLSDGASYVTRTIVDVAGGR</sequence>
<evidence type="ECO:0000256" key="2">
    <source>
        <dbReference type="ARBA" id="ARBA00023002"/>
    </source>
</evidence>
<gene>
    <name evidence="4" type="ORF">ATO9_13215</name>
</gene>
<proteinExistence type="inferred from homology"/>
<dbReference type="FunFam" id="3.40.50.720:FF:000173">
    <property type="entry name" value="3-oxoacyl-[acyl-carrier protein] reductase"/>
    <property type="match status" value="1"/>
</dbReference>
<evidence type="ECO:0000259" key="3">
    <source>
        <dbReference type="SMART" id="SM00822"/>
    </source>
</evidence>
<dbReference type="GO" id="GO:0047936">
    <property type="term" value="F:glucose 1-dehydrogenase [NAD(P)+] activity"/>
    <property type="evidence" value="ECO:0007669"/>
    <property type="project" value="UniProtKB-EC"/>
</dbReference>
<dbReference type="PRINTS" id="PR00081">
    <property type="entry name" value="GDHRDH"/>
</dbReference>
<dbReference type="SUPFAM" id="SSF51735">
    <property type="entry name" value="NAD(P)-binding Rossmann-fold domains"/>
    <property type="match status" value="1"/>
</dbReference>
<keyword evidence="2 4" id="KW-0560">Oxidoreductase</keyword>
<organism evidence="4 5">
    <name type="scientific">Pseudooceanicola atlanticus</name>
    <dbReference type="NCBI Taxonomy" id="1461694"/>
    <lineage>
        <taxon>Bacteria</taxon>
        <taxon>Pseudomonadati</taxon>
        <taxon>Pseudomonadota</taxon>
        <taxon>Alphaproteobacteria</taxon>
        <taxon>Rhodobacterales</taxon>
        <taxon>Paracoccaceae</taxon>
        <taxon>Pseudooceanicola</taxon>
    </lineage>
</organism>
<evidence type="ECO:0000313" key="5">
    <source>
        <dbReference type="Proteomes" id="UP000030004"/>
    </source>
</evidence>
<protein>
    <submittedName>
        <fullName evidence="4">Sugar dehydrogenase</fullName>
        <ecNumber evidence="4">1.1.1.47</ecNumber>
    </submittedName>
</protein>
<dbReference type="CDD" id="cd05233">
    <property type="entry name" value="SDR_c"/>
    <property type="match status" value="1"/>
</dbReference>
<dbReference type="InterPro" id="IPR036291">
    <property type="entry name" value="NAD(P)-bd_dom_sf"/>
</dbReference>
<evidence type="ECO:0000256" key="1">
    <source>
        <dbReference type="ARBA" id="ARBA00006484"/>
    </source>
</evidence>
<accession>A0A0A0EHA5</accession>
<dbReference type="AlphaFoldDB" id="A0A0A0EHA5"/>
<dbReference type="SMART" id="SM00822">
    <property type="entry name" value="PKS_KR"/>
    <property type="match status" value="1"/>
</dbReference>
<dbReference type="PANTHER" id="PTHR43639">
    <property type="entry name" value="OXIDOREDUCTASE, SHORT-CHAIN DEHYDROGENASE/REDUCTASE FAMILY (AFU_ORTHOLOGUE AFUA_5G02870)"/>
    <property type="match status" value="1"/>
</dbReference>
<dbReference type="PRINTS" id="PR00080">
    <property type="entry name" value="SDRFAMILY"/>
</dbReference>
<keyword evidence="5" id="KW-1185">Reference proteome</keyword>
<dbReference type="EMBL" id="AQQX01000004">
    <property type="protein sequence ID" value="KGM48582.1"/>
    <property type="molecule type" value="Genomic_DNA"/>
</dbReference>
<evidence type="ECO:0000313" key="4">
    <source>
        <dbReference type="EMBL" id="KGM48582.1"/>
    </source>
</evidence>
<dbReference type="Pfam" id="PF13561">
    <property type="entry name" value="adh_short_C2"/>
    <property type="match status" value="1"/>
</dbReference>
<dbReference type="InterPro" id="IPR057326">
    <property type="entry name" value="KR_dom"/>
</dbReference>
<dbReference type="Gene3D" id="3.40.50.720">
    <property type="entry name" value="NAD(P)-binding Rossmann-like Domain"/>
    <property type="match status" value="1"/>
</dbReference>
<dbReference type="eggNOG" id="COG1028">
    <property type="taxonomic scope" value="Bacteria"/>
</dbReference>
<dbReference type="PANTHER" id="PTHR43639:SF1">
    <property type="entry name" value="SHORT-CHAIN DEHYDROGENASE_REDUCTASE FAMILY PROTEIN"/>
    <property type="match status" value="1"/>
</dbReference>
<reference evidence="4 5" key="1">
    <citation type="journal article" date="2015" name="Antonie Van Leeuwenhoek">
        <title>Pseudooceanicola atlanticus gen. nov. sp. nov., isolated from surface seawater of the Atlantic Ocean and reclassification of Oceanicola batsensis, Oceanicola marinus, Oceanicola nitratireducens, Oceanicola nanhaiensis, Oceanicola antarcticus and Oceanicola flagellatus, as Pseudooceanicola batsensis comb. nov., Pseudooceanicola marinus comb. nov., Pseudooceanicola nitratireducens comb. nov., Pseudooceanicola nanhaiensis comb. nov., Pseudooceanicola antarcticus comb. nov., and Pseudooceanicola flagellatus comb. nov.</title>
        <authorList>
            <person name="Lai Q."/>
            <person name="Li G."/>
            <person name="Liu X."/>
            <person name="Du Y."/>
            <person name="Sun F."/>
            <person name="Shao Z."/>
        </authorList>
    </citation>
    <scope>NUCLEOTIDE SEQUENCE [LARGE SCALE GENOMIC DNA]</scope>
    <source>
        <strain evidence="4 5">22II-s11g</strain>
    </source>
</reference>
<feature type="domain" description="Ketoreductase" evidence="3">
    <location>
        <begin position="3"/>
        <end position="193"/>
    </location>
</feature>
<dbReference type="STRING" id="1461694.ATO9_13215"/>
<dbReference type="InterPro" id="IPR002347">
    <property type="entry name" value="SDR_fam"/>
</dbReference>
<dbReference type="Proteomes" id="UP000030004">
    <property type="component" value="Unassembled WGS sequence"/>
</dbReference>
<dbReference type="OrthoDB" id="20590at2"/>
<name>A0A0A0EHA5_9RHOB</name>
<comment type="caution">
    <text evidence="4">The sequence shown here is derived from an EMBL/GenBank/DDBJ whole genome shotgun (WGS) entry which is preliminary data.</text>
</comment>